<dbReference type="GO" id="GO:0005324">
    <property type="term" value="F:long-chain fatty acid transmembrane transporter activity"/>
    <property type="evidence" value="ECO:0007669"/>
    <property type="project" value="TreeGrafter"/>
</dbReference>
<evidence type="ECO:0000256" key="1">
    <source>
        <dbReference type="ARBA" id="ARBA00006432"/>
    </source>
</evidence>
<accession>A0A516X329</accession>
<reference evidence="7 8" key="1">
    <citation type="submission" date="2019-07" db="EMBL/GenBank/DDBJ databases">
        <title>Tomitella cavernea sp. nov., an actinomycete isolated from soil.</title>
        <authorList>
            <person name="Cheng J."/>
        </authorList>
    </citation>
    <scope>NUCLEOTIDE SEQUENCE [LARGE SCALE GENOMIC DNA]</scope>
    <source>
        <strain evidence="7 8">HY188</strain>
    </source>
</reference>
<organism evidence="7 8">
    <name type="scientific">Tomitella fengzijianii</name>
    <dbReference type="NCBI Taxonomy" id="2597660"/>
    <lineage>
        <taxon>Bacteria</taxon>
        <taxon>Bacillati</taxon>
        <taxon>Actinomycetota</taxon>
        <taxon>Actinomycetes</taxon>
        <taxon>Mycobacteriales</taxon>
        <taxon>Tomitella</taxon>
    </lineage>
</organism>
<reference evidence="7 8" key="2">
    <citation type="submission" date="2019-07" db="EMBL/GenBank/DDBJ databases">
        <authorList>
            <person name="Huang Y."/>
        </authorList>
    </citation>
    <scope>NUCLEOTIDE SEQUENCE [LARGE SCALE GENOMIC DNA]</scope>
    <source>
        <strain evidence="7 8">HY188</strain>
    </source>
</reference>
<feature type="domain" description="AMP-binding enzyme C-terminal" evidence="6">
    <location>
        <begin position="437"/>
        <end position="513"/>
    </location>
</feature>
<dbReference type="GO" id="GO:0005886">
    <property type="term" value="C:plasma membrane"/>
    <property type="evidence" value="ECO:0007669"/>
    <property type="project" value="TreeGrafter"/>
</dbReference>
<dbReference type="RefSeq" id="WP_143908213.1">
    <property type="nucleotide sequence ID" value="NZ_CP041765.1"/>
</dbReference>
<protein>
    <submittedName>
        <fullName evidence="7">AMP-binding protein</fullName>
    </submittedName>
</protein>
<dbReference type="Gene3D" id="3.40.50.12780">
    <property type="entry name" value="N-terminal domain of ligase-like"/>
    <property type="match status" value="1"/>
</dbReference>
<dbReference type="AlphaFoldDB" id="A0A516X329"/>
<comment type="similarity">
    <text evidence="1">Belongs to the ATP-dependent AMP-binding enzyme family.</text>
</comment>
<dbReference type="Pfam" id="PF00501">
    <property type="entry name" value="AMP-binding"/>
    <property type="match status" value="1"/>
</dbReference>
<dbReference type="Gene3D" id="3.30.300.30">
    <property type="match status" value="1"/>
</dbReference>
<keyword evidence="8" id="KW-1185">Reference proteome</keyword>
<dbReference type="InterPro" id="IPR045851">
    <property type="entry name" value="AMP-bd_C_sf"/>
</dbReference>
<dbReference type="PROSITE" id="PS00455">
    <property type="entry name" value="AMP_BINDING"/>
    <property type="match status" value="1"/>
</dbReference>
<gene>
    <name evidence="7" type="ORF">FO059_09280</name>
</gene>
<dbReference type="PANTHER" id="PTHR43107:SF15">
    <property type="entry name" value="FATTY ACID TRANSPORT PROTEIN 3, ISOFORM A"/>
    <property type="match status" value="1"/>
</dbReference>
<evidence type="ECO:0000313" key="8">
    <source>
        <dbReference type="Proteomes" id="UP000317344"/>
    </source>
</evidence>
<dbReference type="InterPro" id="IPR000873">
    <property type="entry name" value="AMP-dep_synth/lig_dom"/>
</dbReference>
<evidence type="ECO:0000256" key="3">
    <source>
        <dbReference type="ARBA" id="ARBA00022741"/>
    </source>
</evidence>
<dbReference type="EMBL" id="CP041765">
    <property type="protein sequence ID" value="QDQ97482.1"/>
    <property type="molecule type" value="Genomic_DNA"/>
</dbReference>
<proteinExistence type="inferred from homology"/>
<dbReference type="SUPFAM" id="SSF56801">
    <property type="entry name" value="Acetyl-CoA synthetase-like"/>
    <property type="match status" value="1"/>
</dbReference>
<dbReference type="KEGG" id="toy:FO059_09280"/>
<keyword evidence="3" id="KW-0547">Nucleotide-binding</keyword>
<keyword evidence="2" id="KW-0436">Ligase</keyword>
<dbReference type="InterPro" id="IPR020845">
    <property type="entry name" value="AMP-binding_CS"/>
</dbReference>
<dbReference type="Proteomes" id="UP000317344">
    <property type="component" value="Chromosome"/>
</dbReference>
<feature type="domain" description="AMP-dependent synthetase/ligase" evidence="5">
    <location>
        <begin position="28"/>
        <end position="386"/>
    </location>
</feature>
<evidence type="ECO:0000256" key="2">
    <source>
        <dbReference type="ARBA" id="ARBA00022598"/>
    </source>
</evidence>
<dbReference type="InterPro" id="IPR025110">
    <property type="entry name" value="AMP-bd_C"/>
</dbReference>
<dbReference type="PANTHER" id="PTHR43107">
    <property type="entry name" value="LONG-CHAIN FATTY ACID TRANSPORT PROTEIN"/>
    <property type="match status" value="1"/>
</dbReference>
<evidence type="ECO:0000259" key="5">
    <source>
        <dbReference type="Pfam" id="PF00501"/>
    </source>
</evidence>
<dbReference type="InterPro" id="IPR042099">
    <property type="entry name" value="ANL_N_sf"/>
</dbReference>
<dbReference type="GO" id="GO:0004467">
    <property type="term" value="F:long-chain fatty acid-CoA ligase activity"/>
    <property type="evidence" value="ECO:0007669"/>
    <property type="project" value="TreeGrafter"/>
</dbReference>
<dbReference type="GO" id="GO:0044539">
    <property type="term" value="P:long-chain fatty acid import into cell"/>
    <property type="evidence" value="ECO:0007669"/>
    <property type="project" value="TreeGrafter"/>
</dbReference>
<sequence>MGTGKTDAGRTNAAATFAEVVRSRADDDSTGLLFEDRSWTWREVVQEGADRAALLDSAVPAAPGGRQVHVGVLLENVPDFVFWLCAASLSGAVVVGINASRSGPELAQDIRHADIDVIVTEDRLAHLITGTGHGVPGHLVFNVDRDDYAAALAPHRGAPLPAESAAPEHMALLLFSSGSTGAPKAVIVGQGRLGRLADALIERVELRPDSVTYLCMPLFHGNAVMMNLATAMRVGATVGMARKFSASGFSADIHRFGATFVNYVGRALSYVLSTPEDPRDQASTLELAYGTEASEADAQRFARRFGCTVREGYGLSEGVFRIGRTPETPAGALGLPASGVDVRILDESSGRECPRARFDESGRLLDSGAIGEIVAVGLAHTFEGYYKNPGAMAERVRGADFWSGDLGYRDADGYFYFAGRSSDRLRVDSENFSAAPVERMVQRMPGIASAPVFAVPDPRTGDRVMCAVEMAEGRAFDAEAFGGFLSAQPEMSAKWWPTYVRIIDRTPLTGSGKVNKGPLRASAWNTVDPVYVRVDRTDRYVPLDAEGRDAIEEEFRRHGRVALLPAPA</sequence>
<evidence type="ECO:0000313" key="7">
    <source>
        <dbReference type="EMBL" id="QDQ97482.1"/>
    </source>
</evidence>
<evidence type="ECO:0000259" key="6">
    <source>
        <dbReference type="Pfam" id="PF13193"/>
    </source>
</evidence>
<dbReference type="OrthoDB" id="9803968at2"/>
<name>A0A516X329_9ACTN</name>
<dbReference type="GO" id="GO:0005524">
    <property type="term" value="F:ATP binding"/>
    <property type="evidence" value="ECO:0007669"/>
    <property type="project" value="UniProtKB-KW"/>
</dbReference>
<evidence type="ECO:0000256" key="4">
    <source>
        <dbReference type="ARBA" id="ARBA00022840"/>
    </source>
</evidence>
<dbReference type="Pfam" id="PF13193">
    <property type="entry name" value="AMP-binding_C"/>
    <property type="match status" value="1"/>
</dbReference>
<keyword evidence="4" id="KW-0067">ATP-binding</keyword>